<dbReference type="EMBL" id="SRLO01000743">
    <property type="protein sequence ID" value="TNN47431.1"/>
    <property type="molecule type" value="Genomic_DNA"/>
</dbReference>
<reference evidence="2 3" key="1">
    <citation type="submission" date="2019-03" db="EMBL/GenBank/DDBJ databases">
        <title>First draft genome of Liparis tanakae, snailfish: a comprehensive survey of snailfish specific genes.</title>
        <authorList>
            <person name="Kim W."/>
            <person name="Song I."/>
            <person name="Jeong J.-H."/>
            <person name="Kim D."/>
            <person name="Kim S."/>
            <person name="Ryu S."/>
            <person name="Song J.Y."/>
            <person name="Lee S.K."/>
        </authorList>
    </citation>
    <scope>NUCLEOTIDE SEQUENCE [LARGE SCALE GENOMIC DNA]</scope>
    <source>
        <tissue evidence="2">Muscle</tissue>
    </source>
</reference>
<gene>
    <name evidence="2" type="ORF">EYF80_042374</name>
</gene>
<keyword evidence="1" id="KW-0812">Transmembrane</keyword>
<keyword evidence="1" id="KW-0472">Membrane</keyword>
<evidence type="ECO:0000256" key="1">
    <source>
        <dbReference type="SAM" id="Phobius"/>
    </source>
</evidence>
<organism evidence="2 3">
    <name type="scientific">Liparis tanakae</name>
    <name type="common">Tanaka's snailfish</name>
    <dbReference type="NCBI Taxonomy" id="230148"/>
    <lineage>
        <taxon>Eukaryota</taxon>
        <taxon>Metazoa</taxon>
        <taxon>Chordata</taxon>
        <taxon>Craniata</taxon>
        <taxon>Vertebrata</taxon>
        <taxon>Euteleostomi</taxon>
        <taxon>Actinopterygii</taxon>
        <taxon>Neopterygii</taxon>
        <taxon>Teleostei</taxon>
        <taxon>Neoteleostei</taxon>
        <taxon>Acanthomorphata</taxon>
        <taxon>Eupercaria</taxon>
        <taxon>Perciformes</taxon>
        <taxon>Cottioidei</taxon>
        <taxon>Cottales</taxon>
        <taxon>Liparidae</taxon>
        <taxon>Liparis</taxon>
    </lineage>
</organism>
<evidence type="ECO:0000313" key="2">
    <source>
        <dbReference type="EMBL" id="TNN47431.1"/>
    </source>
</evidence>
<evidence type="ECO:0000313" key="3">
    <source>
        <dbReference type="Proteomes" id="UP000314294"/>
    </source>
</evidence>
<dbReference type="AlphaFoldDB" id="A0A4Z2G2E5"/>
<name>A0A4Z2G2E5_9TELE</name>
<keyword evidence="3" id="KW-1185">Reference proteome</keyword>
<sequence>MKAVQRAVGLPLTSASFMNSPIFVTLTTTQLALVARSNSVSAIWGMFTLVVLVADTSCRLA</sequence>
<comment type="caution">
    <text evidence="2">The sequence shown here is derived from an EMBL/GenBank/DDBJ whole genome shotgun (WGS) entry which is preliminary data.</text>
</comment>
<keyword evidence="1" id="KW-1133">Transmembrane helix</keyword>
<feature type="transmembrane region" description="Helical" evidence="1">
    <location>
        <begin position="41"/>
        <end position="58"/>
    </location>
</feature>
<proteinExistence type="predicted"/>
<dbReference type="Proteomes" id="UP000314294">
    <property type="component" value="Unassembled WGS sequence"/>
</dbReference>
<accession>A0A4Z2G2E5</accession>
<protein>
    <submittedName>
        <fullName evidence="2">Uncharacterized protein</fullName>
    </submittedName>
</protein>
<feature type="transmembrane region" description="Helical" evidence="1">
    <location>
        <begin position="12"/>
        <end position="35"/>
    </location>
</feature>